<dbReference type="GO" id="GO:0003676">
    <property type="term" value="F:nucleic acid binding"/>
    <property type="evidence" value="ECO:0007669"/>
    <property type="project" value="InterPro"/>
</dbReference>
<name>A0A131Z2M2_RHIAP</name>
<feature type="region of interest" description="Disordered" evidence="1">
    <location>
        <begin position="144"/>
        <end position="214"/>
    </location>
</feature>
<feature type="compositionally biased region" description="Basic residues" evidence="1">
    <location>
        <begin position="203"/>
        <end position="214"/>
    </location>
</feature>
<dbReference type="InterPro" id="IPR050951">
    <property type="entry name" value="Retrovirus_Pol_polyprotein"/>
</dbReference>
<feature type="domain" description="Integrase catalytic" evidence="2">
    <location>
        <begin position="1"/>
        <end position="75"/>
    </location>
</feature>
<feature type="compositionally biased region" description="Basic and acidic residues" evidence="1">
    <location>
        <begin position="174"/>
        <end position="183"/>
    </location>
</feature>
<dbReference type="InterPro" id="IPR036397">
    <property type="entry name" value="RNaseH_sf"/>
</dbReference>
<organism evidence="3">
    <name type="scientific">Rhipicephalus appendiculatus</name>
    <name type="common">Brown ear tick</name>
    <dbReference type="NCBI Taxonomy" id="34631"/>
    <lineage>
        <taxon>Eukaryota</taxon>
        <taxon>Metazoa</taxon>
        <taxon>Ecdysozoa</taxon>
        <taxon>Arthropoda</taxon>
        <taxon>Chelicerata</taxon>
        <taxon>Arachnida</taxon>
        <taxon>Acari</taxon>
        <taxon>Parasitiformes</taxon>
        <taxon>Ixodida</taxon>
        <taxon>Ixodoidea</taxon>
        <taxon>Ixodidae</taxon>
        <taxon>Rhipicephalinae</taxon>
        <taxon>Rhipicephalus</taxon>
        <taxon>Rhipicephalus</taxon>
    </lineage>
</organism>
<protein>
    <submittedName>
        <fullName evidence="3">Tick transposon</fullName>
    </submittedName>
</protein>
<dbReference type="PROSITE" id="PS50994">
    <property type="entry name" value="INTEGRASE"/>
    <property type="match status" value="1"/>
</dbReference>
<dbReference type="SUPFAM" id="SSF53098">
    <property type="entry name" value="Ribonuclease H-like"/>
    <property type="match status" value="1"/>
</dbReference>
<sequence>MRHVTTAPYYPQSNTAAERAVRTVKEALKKNKAGSLKCRLAKFLLRYRVTPVKDGKLPAEMLLGAQPRTRLSAHFPEREGTKETVKAAAPPSRLFLPGTRVWSRQYNRSGQRWLPGTVTAASGGRLLTVDTEEGEQRRHIDQVRLREAQQEASVTHSRESETDIGAESPLPHLHTGELREQTDKGAGTDQPASAVEDPVLPRRSTRKRRAPDRF</sequence>
<dbReference type="AlphaFoldDB" id="A0A131Z2M2"/>
<dbReference type="InterPro" id="IPR012337">
    <property type="entry name" value="RNaseH-like_sf"/>
</dbReference>
<proteinExistence type="predicted"/>
<dbReference type="PANTHER" id="PTHR37984">
    <property type="entry name" value="PROTEIN CBG26694"/>
    <property type="match status" value="1"/>
</dbReference>
<accession>A0A131Z2M2</accession>
<dbReference type="Gene3D" id="3.30.420.10">
    <property type="entry name" value="Ribonuclease H-like superfamily/Ribonuclease H"/>
    <property type="match status" value="1"/>
</dbReference>
<dbReference type="PANTHER" id="PTHR37984:SF5">
    <property type="entry name" value="PROTEIN NYNRIN-LIKE"/>
    <property type="match status" value="1"/>
</dbReference>
<dbReference type="GO" id="GO:0015074">
    <property type="term" value="P:DNA integration"/>
    <property type="evidence" value="ECO:0007669"/>
    <property type="project" value="InterPro"/>
</dbReference>
<reference evidence="3" key="1">
    <citation type="journal article" date="2016" name="Ticks Tick Borne Dis.">
        <title>De novo assembly and annotation of the salivary gland transcriptome of Rhipicephalus appendiculatus male and female ticks during blood feeding.</title>
        <authorList>
            <person name="de Castro M.H."/>
            <person name="de Klerk D."/>
            <person name="Pienaar R."/>
            <person name="Latif A.A."/>
            <person name="Rees D.J."/>
            <person name="Mans B.J."/>
        </authorList>
    </citation>
    <scope>NUCLEOTIDE SEQUENCE</scope>
    <source>
        <tissue evidence="3">Salivary glands</tissue>
    </source>
</reference>
<evidence type="ECO:0000256" key="1">
    <source>
        <dbReference type="SAM" id="MobiDB-lite"/>
    </source>
</evidence>
<evidence type="ECO:0000259" key="2">
    <source>
        <dbReference type="PROSITE" id="PS50994"/>
    </source>
</evidence>
<dbReference type="InterPro" id="IPR001584">
    <property type="entry name" value="Integrase_cat-core"/>
</dbReference>
<dbReference type="EMBL" id="GEDV01004176">
    <property type="protein sequence ID" value="JAP84381.1"/>
    <property type="molecule type" value="Transcribed_RNA"/>
</dbReference>
<evidence type="ECO:0000313" key="3">
    <source>
        <dbReference type="EMBL" id="JAP84381.1"/>
    </source>
</evidence>